<dbReference type="PROSITE" id="PS50404">
    <property type="entry name" value="GST_NTER"/>
    <property type="match status" value="1"/>
</dbReference>
<evidence type="ECO:0000313" key="2">
    <source>
        <dbReference type="EMBL" id="MCZ0866353.1"/>
    </source>
</evidence>
<feature type="domain" description="GST N-terminal" evidence="1">
    <location>
        <begin position="1"/>
        <end position="79"/>
    </location>
</feature>
<protein>
    <submittedName>
        <fullName evidence="2">Glutathione S-transferase family protein</fullName>
    </submittedName>
</protein>
<name>A0A9J6RPX2_9GAMM</name>
<evidence type="ECO:0000259" key="1">
    <source>
        <dbReference type="PROSITE" id="PS50404"/>
    </source>
</evidence>
<gene>
    <name evidence="2" type="ORF">O0V09_14165</name>
</gene>
<evidence type="ECO:0000313" key="3">
    <source>
        <dbReference type="Proteomes" id="UP001069090"/>
    </source>
</evidence>
<dbReference type="EMBL" id="JAPTGG010000012">
    <property type="protein sequence ID" value="MCZ0866353.1"/>
    <property type="molecule type" value="Genomic_DNA"/>
</dbReference>
<dbReference type="PANTHER" id="PTHR43969">
    <property type="entry name" value="GLUTATHIONE S TRANSFERASE D10, ISOFORM A-RELATED"/>
    <property type="match status" value="1"/>
</dbReference>
<dbReference type="RefSeq" id="WP_258332517.1">
    <property type="nucleotide sequence ID" value="NZ_JAPTGG010000012.1"/>
</dbReference>
<dbReference type="SUPFAM" id="SSF52833">
    <property type="entry name" value="Thioredoxin-like"/>
    <property type="match status" value="1"/>
</dbReference>
<reference evidence="2 3" key="1">
    <citation type="submission" date="2022-12" db="EMBL/GenBank/DDBJ databases">
        <title>Dasania phycosphaerae sp. nov., isolated from particulate material of the south coast of Korea.</title>
        <authorList>
            <person name="Jiang Y."/>
        </authorList>
    </citation>
    <scope>NUCLEOTIDE SEQUENCE [LARGE SCALE GENOMIC DNA]</scope>
    <source>
        <strain evidence="2 3">GY-19</strain>
    </source>
</reference>
<comment type="caution">
    <text evidence="2">The sequence shown here is derived from an EMBL/GenBank/DDBJ whole genome shotgun (WGS) entry which is preliminary data.</text>
</comment>
<accession>A0A9J6RPX2</accession>
<dbReference type="GO" id="GO:0006749">
    <property type="term" value="P:glutathione metabolic process"/>
    <property type="evidence" value="ECO:0007669"/>
    <property type="project" value="TreeGrafter"/>
</dbReference>
<dbReference type="InterPro" id="IPR036249">
    <property type="entry name" value="Thioredoxin-like_sf"/>
</dbReference>
<dbReference type="PANTHER" id="PTHR43969:SF9">
    <property type="entry name" value="GLUTATHIONE S TRANSFERASE D10, ISOFORM A-RELATED"/>
    <property type="match status" value="1"/>
</dbReference>
<sequence length="191" mass="22065">MPMTLYGSIPSPFVRRIRLFLADEEYQFKTLNVFDDAERAEYAAITPIKKLPVLVDGDMTIFDSHVIYQYLIQKQALPQPPMEEYNLVSVIDAVTDSLVILFISKRSDLDTNSDQLIFKLQRERIPDSLQWLNQQAAQGAFADWHYATMALISLLDWAEFRELYDFADYPALVAARELHSQRDIVKATMPQ</sequence>
<dbReference type="Pfam" id="PF02798">
    <property type="entry name" value="GST_N"/>
    <property type="match status" value="1"/>
</dbReference>
<dbReference type="Gene3D" id="1.20.1050.10">
    <property type="match status" value="1"/>
</dbReference>
<dbReference type="GO" id="GO:0004364">
    <property type="term" value="F:glutathione transferase activity"/>
    <property type="evidence" value="ECO:0007669"/>
    <property type="project" value="TreeGrafter"/>
</dbReference>
<organism evidence="2 3">
    <name type="scientific">Dasania phycosphaerae</name>
    <dbReference type="NCBI Taxonomy" id="2950436"/>
    <lineage>
        <taxon>Bacteria</taxon>
        <taxon>Pseudomonadati</taxon>
        <taxon>Pseudomonadota</taxon>
        <taxon>Gammaproteobacteria</taxon>
        <taxon>Cellvibrionales</taxon>
        <taxon>Spongiibacteraceae</taxon>
        <taxon>Dasania</taxon>
    </lineage>
</organism>
<dbReference type="InterPro" id="IPR004045">
    <property type="entry name" value="Glutathione_S-Trfase_N"/>
</dbReference>
<proteinExistence type="predicted"/>
<dbReference type="Proteomes" id="UP001069090">
    <property type="component" value="Unassembled WGS sequence"/>
</dbReference>
<dbReference type="AlphaFoldDB" id="A0A9J6RPX2"/>
<dbReference type="CDD" id="cd00570">
    <property type="entry name" value="GST_N_family"/>
    <property type="match status" value="1"/>
</dbReference>
<dbReference type="InterPro" id="IPR036282">
    <property type="entry name" value="Glutathione-S-Trfase_C_sf"/>
</dbReference>
<keyword evidence="3" id="KW-1185">Reference proteome</keyword>
<dbReference type="SUPFAM" id="SSF47616">
    <property type="entry name" value="GST C-terminal domain-like"/>
    <property type="match status" value="1"/>
</dbReference>
<dbReference type="Gene3D" id="3.40.30.10">
    <property type="entry name" value="Glutaredoxin"/>
    <property type="match status" value="1"/>
</dbReference>